<dbReference type="RefSeq" id="WP_122918087.1">
    <property type="nucleotide sequence ID" value="NZ_RHHQ01000008.1"/>
</dbReference>
<dbReference type="InterPro" id="IPR041413">
    <property type="entry name" value="MLTR_LBD"/>
</dbReference>
<proteinExistence type="predicted"/>
<dbReference type="Proteomes" id="UP000271031">
    <property type="component" value="Unassembled WGS sequence"/>
</dbReference>
<feature type="domain" description="MmyB-like transcription regulator ligand binding" evidence="1">
    <location>
        <begin position="2"/>
        <end position="74"/>
    </location>
</feature>
<protein>
    <recommendedName>
        <fullName evidence="1">MmyB-like transcription regulator ligand binding domain-containing protein</fullName>
    </recommendedName>
</protein>
<dbReference type="AlphaFoldDB" id="A0A3M8DNZ3"/>
<reference evidence="2 3" key="1">
    <citation type="submission" date="2018-10" db="EMBL/GenBank/DDBJ databases">
        <title>Phylogenomics of Brevibacillus.</title>
        <authorList>
            <person name="Dunlap C."/>
        </authorList>
    </citation>
    <scope>NUCLEOTIDE SEQUENCE [LARGE SCALE GENOMIC DNA]</scope>
    <source>
        <strain evidence="2 3">JCM 15716</strain>
    </source>
</reference>
<evidence type="ECO:0000313" key="3">
    <source>
        <dbReference type="Proteomes" id="UP000271031"/>
    </source>
</evidence>
<evidence type="ECO:0000313" key="2">
    <source>
        <dbReference type="EMBL" id="RNB89833.1"/>
    </source>
</evidence>
<dbReference type="Pfam" id="PF17765">
    <property type="entry name" value="MLTR_LBD"/>
    <property type="match status" value="1"/>
</dbReference>
<dbReference type="OrthoDB" id="5346389at2"/>
<comment type="caution">
    <text evidence="2">The sequence shown here is derived from an EMBL/GenBank/DDBJ whole genome shotgun (WGS) entry which is preliminary data.</text>
</comment>
<dbReference type="Gene3D" id="3.30.450.180">
    <property type="match status" value="1"/>
</dbReference>
<accession>A0A3M8DNZ3</accession>
<name>A0A3M8DNZ3_9BACL</name>
<keyword evidence="3" id="KW-1185">Reference proteome</keyword>
<gene>
    <name evidence="2" type="ORF">EDM56_11775</name>
</gene>
<evidence type="ECO:0000259" key="1">
    <source>
        <dbReference type="Pfam" id="PF17765"/>
    </source>
</evidence>
<dbReference type="EMBL" id="RHHQ01000008">
    <property type="protein sequence ID" value="RNB89833.1"/>
    <property type="molecule type" value="Genomic_DNA"/>
</dbReference>
<organism evidence="2 3">
    <name type="scientific">Brevibacillus fluminis</name>
    <dbReference type="NCBI Taxonomy" id="511487"/>
    <lineage>
        <taxon>Bacteria</taxon>
        <taxon>Bacillati</taxon>
        <taxon>Bacillota</taxon>
        <taxon>Bacilli</taxon>
        <taxon>Bacillales</taxon>
        <taxon>Paenibacillaceae</taxon>
        <taxon>Brevibacillus</taxon>
    </lineage>
</organism>
<sequence>MALIDELHECSAEFREWWPRHDVLDGPEGRKINYDPTAGILVFEQLSFHVAGSTDLTVTINMPTNEFDTKSKLAVLLAQTSP</sequence>